<dbReference type="eggNOG" id="ENOG502TB66">
    <property type="taxonomic scope" value="Eukaryota"/>
</dbReference>
<feature type="signal peptide" evidence="1">
    <location>
        <begin position="1"/>
        <end position="18"/>
    </location>
</feature>
<keyword evidence="3" id="KW-1185">Reference proteome</keyword>
<dbReference type="EMBL" id="AGNL01001598">
    <property type="protein sequence ID" value="EJK76871.1"/>
    <property type="molecule type" value="Genomic_DNA"/>
</dbReference>
<accession>K0TN52</accession>
<evidence type="ECO:0000313" key="2">
    <source>
        <dbReference type="EMBL" id="EJK76871.1"/>
    </source>
</evidence>
<comment type="caution">
    <text evidence="2">The sequence shown here is derived from an EMBL/GenBank/DDBJ whole genome shotgun (WGS) entry which is preliminary data.</text>
</comment>
<name>K0TN52_THAOC</name>
<reference evidence="2 3" key="1">
    <citation type="journal article" date="2012" name="Genome Biol.">
        <title>Genome and low-iron response of an oceanic diatom adapted to chronic iron limitation.</title>
        <authorList>
            <person name="Lommer M."/>
            <person name="Specht M."/>
            <person name="Roy A.S."/>
            <person name="Kraemer L."/>
            <person name="Andreson R."/>
            <person name="Gutowska M.A."/>
            <person name="Wolf J."/>
            <person name="Bergner S.V."/>
            <person name="Schilhabel M.B."/>
            <person name="Klostermeier U.C."/>
            <person name="Beiko R.G."/>
            <person name="Rosenstiel P."/>
            <person name="Hippler M."/>
            <person name="Laroche J."/>
        </authorList>
    </citation>
    <scope>NUCLEOTIDE SEQUENCE [LARGE SCALE GENOMIC DNA]</scope>
    <source>
        <strain evidence="2 3">CCMP1005</strain>
    </source>
</reference>
<dbReference type="OMA" id="QQCASAW"/>
<evidence type="ECO:0000313" key="3">
    <source>
        <dbReference type="Proteomes" id="UP000266841"/>
    </source>
</evidence>
<organism evidence="2 3">
    <name type="scientific">Thalassiosira oceanica</name>
    <name type="common">Marine diatom</name>
    <dbReference type="NCBI Taxonomy" id="159749"/>
    <lineage>
        <taxon>Eukaryota</taxon>
        <taxon>Sar</taxon>
        <taxon>Stramenopiles</taxon>
        <taxon>Ochrophyta</taxon>
        <taxon>Bacillariophyta</taxon>
        <taxon>Coscinodiscophyceae</taxon>
        <taxon>Thalassiosirophycidae</taxon>
        <taxon>Thalassiosirales</taxon>
        <taxon>Thalassiosiraceae</taxon>
        <taxon>Thalassiosira</taxon>
    </lineage>
</organism>
<evidence type="ECO:0000256" key="1">
    <source>
        <dbReference type="SAM" id="SignalP"/>
    </source>
</evidence>
<keyword evidence="1" id="KW-0732">Signal</keyword>
<gene>
    <name evidence="2" type="ORF">THAOC_01344</name>
</gene>
<protein>
    <submittedName>
        <fullName evidence="2">Uncharacterized protein</fullName>
    </submittedName>
</protein>
<feature type="chain" id="PRO_5003841259" evidence="1">
    <location>
        <begin position="19"/>
        <end position="229"/>
    </location>
</feature>
<dbReference type="PROSITE" id="PS51318">
    <property type="entry name" value="TAT"/>
    <property type="match status" value="1"/>
</dbReference>
<sequence>MMKTGFFSLLLAASSASAFSPQDTTRRQFLGGVASTASTGIAVVLSQPLSALAADATPSFSGIFTDPNHPQGWRAVREENGVAILQLQDEPGAEIFTIKGDVKKGAGSGTTLMLDLSPKGGPKDVPATVSEGKISFPDGNSWKRLDGVDGVYSDPNHPEGYRIVRKTAKDAVSVTLQDAPGAPVVTVIGSVSGDKIKLDLSPKGGPKDLVASIGANRITFPDGNSWPKL</sequence>
<dbReference type="InterPro" id="IPR006311">
    <property type="entry name" value="TAT_signal"/>
</dbReference>
<dbReference type="AlphaFoldDB" id="K0TN52"/>
<proteinExistence type="predicted"/>
<dbReference type="OrthoDB" id="424986at2759"/>
<dbReference type="Proteomes" id="UP000266841">
    <property type="component" value="Unassembled WGS sequence"/>
</dbReference>